<accession>A0ACC1M9Y2</accession>
<comment type="caution">
    <text evidence="1">The sequence shown here is derived from an EMBL/GenBank/DDBJ whole genome shotgun (WGS) entry which is preliminary data.</text>
</comment>
<dbReference type="Proteomes" id="UP001139981">
    <property type="component" value="Unassembled WGS sequence"/>
</dbReference>
<evidence type="ECO:0000313" key="2">
    <source>
        <dbReference type="Proteomes" id="UP001139981"/>
    </source>
</evidence>
<dbReference type="EMBL" id="JANBVB010000015">
    <property type="protein sequence ID" value="KAJ2899898.1"/>
    <property type="molecule type" value="Genomic_DNA"/>
</dbReference>
<name>A0ACC1M9Y2_9FUNG</name>
<keyword evidence="2" id="KW-1185">Reference proteome</keyword>
<reference evidence="1" key="1">
    <citation type="submission" date="2022-07" db="EMBL/GenBank/DDBJ databases">
        <title>Phylogenomic reconstructions and comparative analyses of Kickxellomycotina fungi.</title>
        <authorList>
            <person name="Reynolds N.K."/>
            <person name="Stajich J.E."/>
            <person name="Barry K."/>
            <person name="Grigoriev I.V."/>
            <person name="Crous P."/>
            <person name="Smith M.E."/>
        </authorList>
    </citation>
    <scope>NUCLEOTIDE SEQUENCE</scope>
    <source>
        <strain evidence="1">CBS 190363</strain>
    </source>
</reference>
<gene>
    <name evidence="1" type="ORF">IWW38_000776</name>
</gene>
<sequence length="134" mass="14689">MANSQASSSKKEALKRKLQSSGGGNKASGGVTKHVHRPQRLAPKQQKQATREGLVKHSTKHTVGRRSVCQALDQTTMHRDVSESLRGINQAPILTLAQLALKAKQEREKMAVLYEQHQAAVNETVDELAQLMSV</sequence>
<proteinExistence type="predicted"/>
<evidence type="ECO:0000313" key="1">
    <source>
        <dbReference type="EMBL" id="KAJ2899898.1"/>
    </source>
</evidence>
<protein>
    <submittedName>
        <fullName evidence="1">Uncharacterized protein</fullName>
    </submittedName>
</protein>
<organism evidence="1 2">
    <name type="scientific">Coemansia aciculifera</name>
    <dbReference type="NCBI Taxonomy" id="417176"/>
    <lineage>
        <taxon>Eukaryota</taxon>
        <taxon>Fungi</taxon>
        <taxon>Fungi incertae sedis</taxon>
        <taxon>Zoopagomycota</taxon>
        <taxon>Kickxellomycotina</taxon>
        <taxon>Kickxellomycetes</taxon>
        <taxon>Kickxellales</taxon>
        <taxon>Kickxellaceae</taxon>
        <taxon>Coemansia</taxon>
    </lineage>
</organism>